<dbReference type="VEuPathDB" id="FungiDB:HCDG_08825"/>
<dbReference type="PANTHER" id="PTHR43180:SF31">
    <property type="entry name" value="CHAIN DEHYDROGENASE_REDUCTASE, PUTATIVE (AFU_ORTHOLOGUE AFUA_2G16570)-RELATED"/>
    <property type="match status" value="1"/>
</dbReference>
<dbReference type="SUPFAM" id="SSF51735">
    <property type="entry name" value="NAD(P)-binding Rossmann-fold domains"/>
    <property type="match status" value="1"/>
</dbReference>
<evidence type="ECO:0000256" key="1">
    <source>
        <dbReference type="ARBA" id="ARBA00006484"/>
    </source>
</evidence>
<dbReference type="InterPro" id="IPR002347">
    <property type="entry name" value="SDR_fam"/>
</dbReference>
<evidence type="ECO:0000256" key="3">
    <source>
        <dbReference type="ARBA" id="ARBA00023002"/>
    </source>
</evidence>
<dbReference type="AlphaFoldDB" id="C6HR03"/>
<dbReference type="Pfam" id="PF00106">
    <property type="entry name" value="adh_short"/>
    <property type="match status" value="1"/>
</dbReference>
<proteinExistence type="inferred from homology"/>
<dbReference type="PROSITE" id="PS00061">
    <property type="entry name" value="ADH_SHORT"/>
    <property type="match status" value="1"/>
</dbReference>
<accession>C6HR03</accession>
<evidence type="ECO:0000256" key="2">
    <source>
        <dbReference type="ARBA" id="ARBA00022857"/>
    </source>
</evidence>
<sequence length="323" mass="35414">MTSAQYKNRVLDCSILPCLENLRGKSVIVTGGASGLGKAFVHRFVEAGAYVTFGDVNEEAGFKLAAELTGYVTEPYMLQDLSQTWDSEGKYLRKARFVRCDVRSWEEQVCLFEAAVANSPRLSCDIVIANAGIPGPDGLFAGEDPSLPPTRPDTTIFDVNLTGTIYTTKLAIHYFRRQSLEPDRDRCLILIGSIAGYLDLPGSATYSMSKFGVRALMRSLRRNAWVDSIRVNLISPSYIITPAYTEEIIAFFKSKGVKFASESDACKAILRIASDTTVNGRSIAVVSKEDCAVGYFDLAEDDFPEGSKLYDLQNVATNVGSRT</sequence>
<reference evidence="5" key="1">
    <citation type="submission" date="2009-05" db="EMBL/GenBank/DDBJ databases">
        <title>The genome sequence of Ajellomyces capsulatus strain H143.</title>
        <authorList>
            <person name="Champion M."/>
            <person name="Cuomo C.A."/>
            <person name="Ma L.-J."/>
            <person name="Henn M.R."/>
            <person name="Sil A."/>
            <person name="Goldman B."/>
            <person name="Young S.K."/>
            <person name="Kodira C.D."/>
            <person name="Zeng Q."/>
            <person name="Koehrsen M."/>
            <person name="Alvarado L."/>
            <person name="Berlin A.M."/>
            <person name="Borenstein D."/>
            <person name="Chen Z."/>
            <person name="Engels R."/>
            <person name="Freedman E."/>
            <person name="Gellesch M."/>
            <person name="Goldberg J."/>
            <person name="Griggs A."/>
            <person name="Gujja S."/>
            <person name="Heiman D.I."/>
            <person name="Hepburn T.A."/>
            <person name="Howarth C."/>
            <person name="Jen D."/>
            <person name="Larson L."/>
            <person name="Lewis B."/>
            <person name="Mehta T."/>
            <person name="Park D."/>
            <person name="Pearson M."/>
            <person name="Roberts A."/>
            <person name="Saif S."/>
            <person name="Shea T.D."/>
            <person name="Shenoy N."/>
            <person name="Sisk P."/>
            <person name="Stolte C."/>
            <person name="Sykes S."/>
            <person name="Walk T."/>
            <person name="White J."/>
            <person name="Yandava C."/>
            <person name="Klein B."/>
            <person name="McEwen J.G."/>
            <person name="Puccia R."/>
            <person name="Goldman G.H."/>
            <person name="Felipe M.S."/>
            <person name="Nino-Vega G."/>
            <person name="San-Blas G."/>
            <person name="Taylor J.W."/>
            <person name="Mendoza L."/>
            <person name="Galagan J.E."/>
            <person name="Nusbaum C."/>
            <person name="Birren B.W."/>
        </authorList>
    </citation>
    <scope>NUCLEOTIDE SEQUENCE [LARGE SCALE GENOMIC DNA]</scope>
    <source>
        <strain evidence="5">H143</strain>
    </source>
</reference>
<dbReference type="InterPro" id="IPR020904">
    <property type="entry name" value="Sc_DH/Rdtase_CS"/>
</dbReference>
<protein>
    <submittedName>
        <fullName evidence="4">Uncharacterized protein</fullName>
    </submittedName>
</protein>
<dbReference type="Gene3D" id="3.40.50.720">
    <property type="entry name" value="NAD(P)-binding Rossmann-like Domain"/>
    <property type="match status" value="1"/>
</dbReference>
<dbReference type="Proteomes" id="UP000002624">
    <property type="component" value="Unassembled WGS sequence"/>
</dbReference>
<dbReference type="eggNOG" id="KOG0725">
    <property type="taxonomic scope" value="Eukaryota"/>
</dbReference>
<dbReference type="GO" id="GO:0016491">
    <property type="term" value="F:oxidoreductase activity"/>
    <property type="evidence" value="ECO:0007669"/>
    <property type="project" value="UniProtKB-KW"/>
</dbReference>
<evidence type="ECO:0000313" key="5">
    <source>
        <dbReference type="Proteomes" id="UP000002624"/>
    </source>
</evidence>
<gene>
    <name evidence="4" type="ORF">HCDG_08825</name>
</gene>
<keyword evidence="2" id="KW-0521">NADP</keyword>
<dbReference type="PRINTS" id="PR00081">
    <property type="entry name" value="GDHRDH"/>
</dbReference>
<dbReference type="InterPro" id="IPR036291">
    <property type="entry name" value="NAD(P)-bd_dom_sf"/>
</dbReference>
<dbReference type="OrthoDB" id="5371740at2759"/>
<comment type="similarity">
    <text evidence="1">Belongs to the short-chain dehydrogenases/reductases (SDR) family.</text>
</comment>
<dbReference type="EMBL" id="GG692435">
    <property type="protein sequence ID" value="EER37374.1"/>
    <property type="molecule type" value="Genomic_DNA"/>
</dbReference>
<organism evidence="4 5">
    <name type="scientific">Ajellomyces capsulatus (strain H143)</name>
    <name type="common">Darling's disease fungus</name>
    <name type="synonym">Histoplasma capsulatum</name>
    <dbReference type="NCBI Taxonomy" id="544712"/>
    <lineage>
        <taxon>Eukaryota</taxon>
        <taxon>Fungi</taxon>
        <taxon>Dikarya</taxon>
        <taxon>Ascomycota</taxon>
        <taxon>Pezizomycotina</taxon>
        <taxon>Eurotiomycetes</taxon>
        <taxon>Eurotiomycetidae</taxon>
        <taxon>Onygenales</taxon>
        <taxon>Ajellomycetaceae</taxon>
        <taxon>Histoplasma</taxon>
    </lineage>
</organism>
<name>C6HR03_AJECH</name>
<dbReference type="OMA" id="KNRVLDC"/>
<dbReference type="STRING" id="544712.C6HR03"/>
<dbReference type="HOGENOM" id="CLU_010194_13_3_1"/>
<dbReference type="PANTHER" id="PTHR43180">
    <property type="entry name" value="3-OXOACYL-(ACYL-CARRIER-PROTEIN) REDUCTASE (AFU_ORTHOLOGUE AFUA_6G11210)"/>
    <property type="match status" value="1"/>
</dbReference>
<evidence type="ECO:0000313" key="4">
    <source>
        <dbReference type="EMBL" id="EER37374.1"/>
    </source>
</evidence>
<keyword evidence="3" id="KW-0560">Oxidoreductase</keyword>